<evidence type="ECO:0000259" key="13">
    <source>
        <dbReference type="PROSITE" id="PS50929"/>
    </source>
</evidence>
<dbReference type="InterPro" id="IPR017871">
    <property type="entry name" value="ABC_transporter-like_CS"/>
</dbReference>
<dbReference type="Pfam" id="PF00664">
    <property type="entry name" value="ABC_membrane"/>
    <property type="match status" value="1"/>
</dbReference>
<dbReference type="CDD" id="cd18580">
    <property type="entry name" value="ABC_6TM_ABCC_D2"/>
    <property type="match status" value="1"/>
</dbReference>
<dbReference type="InterPro" id="IPR044726">
    <property type="entry name" value="ABCC_6TM_D2"/>
</dbReference>
<dbReference type="FunFam" id="1.20.1560.10:FF:000066">
    <property type="entry name" value="ABC multidrug transporter (Eurofung)"/>
    <property type="match status" value="1"/>
</dbReference>
<dbReference type="SMART" id="SM00382">
    <property type="entry name" value="AAA"/>
    <property type="match status" value="2"/>
</dbReference>
<dbReference type="FunFam" id="3.40.50.300:FF:001854">
    <property type="entry name" value="ABC multidrug transporter (Eurofung)"/>
    <property type="match status" value="1"/>
</dbReference>
<feature type="domain" description="ABC transmembrane type-1" evidence="13">
    <location>
        <begin position="985"/>
        <end position="1167"/>
    </location>
</feature>
<evidence type="ECO:0000256" key="11">
    <source>
        <dbReference type="SAM" id="Phobius"/>
    </source>
</evidence>
<dbReference type="InterPro" id="IPR036640">
    <property type="entry name" value="ABC1_TM_sf"/>
</dbReference>
<dbReference type="PANTHER" id="PTHR24223:SF399">
    <property type="entry name" value="ABC TRANSPORTER ATNG"/>
    <property type="match status" value="1"/>
</dbReference>
<dbReference type="GO" id="GO:0005524">
    <property type="term" value="F:ATP binding"/>
    <property type="evidence" value="ECO:0007669"/>
    <property type="project" value="UniProtKB-KW"/>
</dbReference>
<feature type="transmembrane region" description="Helical" evidence="11">
    <location>
        <begin position="1112"/>
        <end position="1133"/>
    </location>
</feature>
<feature type="transmembrane region" description="Helical" evidence="11">
    <location>
        <begin position="946"/>
        <end position="973"/>
    </location>
</feature>
<keyword evidence="7" id="KW-0067">ATP-binding</keyword>
<feature type="transmembrane region" description="Helical" evidence="11">
    <location>
        <begin position="160"/>
        <end position="179"/>
    </location>
</feature>
<evidence type="ECO:0000256" key="6">
    <source>
        <dbReference type="ARBA" id="ARBA00022741"/>
    </source>
</evidence>
<dbReference type="InterPro" id="IPR003439">
    <property type="entry name" value="ABC_transporter-like_ATP-bd"/>
</dbReference>
<feature type="transmembrane region" description="Helical" evidence="11">
    <location>
        <begin position="1028"/>
        <end position="1048"/>
    </location>
</feature>
<dbReference type="Gene3D" id="1.20.1560.10">
    <property type="entry name" value="ABC transporter type 1, transmembrane domain"/>
    <property type="match status" value="2"/>
</dbReference>
<dbReference type="PROSITE" id="PS50893">
    <property type="entry name" value="ABC_TRANSPORTER_2"/>
    <property type="match status" value="2"/>
</dbReference>
<sequence>MNFSASVDCPASADNVFGPLVAECRRAFDFTALFEDSFLSIVPSSLLLLLAPIRLITLYGKRRTVGGQSFRIAKLLTIVALVVLQTALLVLWCLYSTERTRATIASAVLSAVDAVIFCLLSYSEHASSIRPSALLNIYLFFSVFFDAVRARTLWLMNYDPTIRAVFTASLALKVIILFLEVTEKRRFLGVEDQKLSPEETSGILNQSLFIWLNQLIVTGFKKVLLMDDLYPLNQELSASYLKVKFRKYWDLARHQQEPKLFLTLCKTLKWQLLAPAPGRLCLVAFTLIQPLLLNRFTSYLQEPENKNSANYGYGLILAYGLVYLGMAISTGFYWHRVYRSLTMIRGILVSAIYDKTMEIRITALENSQAVSLMSTDIQRIIDGLKFVHEIWANLLQVAVATWLLSREIGVACVAPVAVSLVSTLLIGGVAAIAGPRQALWMKALEKRVGVTAAMLSSMSGVKMTGLTSRLSVLIQKLRIDEIRSGTKFRHVLVYALTLGFSPQLLAPVLSFGIFIAKGATDGVTLDSTRIFTSLSLILILTTPLSQTLQSVPQLMGALGCIDRIQIFLLSEPRIDHRTLTVVDGERSDPSVNYEAKNKLSDEIRLATFASSGRTLTPEKSFEFNTDGLSEIEVNDCTFGWTLEGKQVLNNISLNIPRSKITMIIGPVGCGKSTLLKGLLGETLFSEGSVRISSTSVAFCDQTPWLINATIQDNIIGFSDFNAKWYESVVRACVLGSDFDVFPKGDKTMVGSRGITLSGGQKQRVAIARAVYARKDIAIFDDVFSSLDAGTQQLLFSRVFGADGLLRSQGTTVVMATHAVSLLPSADHIISLDADGTIAAQGPFDDINQQGGYIYNFESKPGKKIVNAAAPKTEQTLQDLPVDESNRGNGDFSVYVYYFRTIGLPAMIAFFLGEAAFAFLSTFPTIWLKWWSEYTVEHPYQNNGYYLGIYAAFQGGALLSIALVGWLMCGVMIVSSGTKLHKILLDTIMKVSQDMQLVDSELPISLLDLTAGVLVSISQAGLIATSSKYVAISYPVLLLAFFFLQRFYLRTSRQLRLMDLEAKSPLYSQFLESLSGLATLRAFGWQQESQTLNELLLDTSQRPFYLLCMIQRWLTLILDLISASLAVIVVTIAVEMRTTTSAGFTGVALVSIISFTDYLKNLIVVTSQNFVNADENRWTNLETALGAISRIKIFNETTEVEHRPEENTSPPDYWPKNGQIEFRKVSAAYKASNNNALNNLNLLIRAREKLGICGRTGSGKSSLILALFRMIELNTGCILVDDIDISTLPREAVRAGLIAIPQEPYFLTGTVRLNADPFCTSTDKAVTEALTKVGLWDNLGGLDVDFDMDMLSHGQRQLFCLARAMLCESKIVVLDEATSSVDGETDKLMQRLIREEFANRTVIAVAHRLNTILDFDRVVVLEEGIIVECDAPKALLARQSAFKALYDQYDSRKGEEADEDVDEVTPDIVEDNIWEENEVETLPTGPTPENPRNEVEDDGLEVGEFQLHESGLIVEGKKRQEELMGEDQLHNYTPMNKGEEGSEGTVHIPTNEGNEELEEEVEDEVAIEQTDRNDEIVEEEEEIEAATEEGNKRTSMGWLRRMVSNELLRDPGASGSAISFEVLGDTIDGEESTHQDQL</sequence>
<keyword evidence="15" id="KW-1185">Reference proteome</keyword>
<comment type="caution">
    <text evidence="14">The sequence shown here is derived from an EMBL/GenBank/DDBJ whole genome shotgun (WGS) entry which is preliminary data.</text>
</comment>
<feature type="transmembrane region" description="Helical" evidence="11">
    <location>
        <begin position="272"/>
        <end position="292"/>
    </location>
</feature>
<evidence type="ECO:0000256" key="5">
    <source>
        <dbReference type="ARBA" id="ARBA00022692"/>
    </source>
</evidence>
<dbReference type="GO" id="GO:0016887">
    <property type="term" value="F:ATP hydrolysis activity"/>
    <property type="evidence" value="ECO:0007669"/>
    <property type="project" value="InterPro"/>
</dbReference>
<comment type="similarity">
    <text evidence="2">Belongs to the ABC transporter superfamily. ABCC family. Conjugate transporter (TC 3.A.1.208) subfamily.</text>
</comment>
<evidence type="ECO:0000256" key="7">
    <source>
        <dbReference type="ARBA" id="ARBA00022840"/>
    </source>
</evidence>
<evidence type="ECO:0000256" key="4">
    <source>
        <dbReference type="ARBA" id="ARBA00022475"/>
    </source>
</evidence>
<dbReference type="CDD" id="cd18579">
    <property type="entry name" value="ABC_6TM_ABCC_D1"/>
    <property type="match status" value="1"/>
</dbReference>
<dbReference type="FunFam" id="1.20.1560.10:FF:000055">
    <property type="entry name" value="ABC multidrug transporter (Eurofung)"/>
    <property type="match status" value="1"/>
</dbReference>
<feature type="domain" description="ABC transmembrane type-1" evidence="13">
    <location>
        <begin position="280"/>
        <end position="556"/>
    </location>
</feature>
<dbReference type="InterPro" id="IPR056227">
    <property type="entry name" value="TMD0_ABC"/>
</dbReference>
<keyword evidence="9 11" id="KW-0472">Membrane</keyword>
<reference evidence="14 15" key="1">
    <citation type="submission" date="2020-03" db="EMBL/GenBank/DDBJ databases">
        <title>Draft Genome Sequence of Cudoniella acicularis.</title>
        <authorList>
            <person name="Buettner E."/>
            <person name="Kellner H."/>
        </authorList>
    </citation>
    <scope>NUCLEOTIDE SEQUENCE [LARGE SCALE GENOMIC DNA]</scope>
    <source>
        <strain evidence="14 15">DSM 108380</strain>
    </source>
</reference>
<feature type="transmembrane region" description="Helical" evidence="11">
    <location>
        <begin position="408"/>
        <end position="432"/>
    </location>
</feature>
<dbReference type="InterPro" id="IPR050173">
    <property type="entry name" value="ABC_transporter_C-like"/>
</dbReference>
<dbReference type="EMBL" id="JAAMPI010000017">
    <property type="protein sequence ID" value="KAF4637607.1"/>
    <property type="molecule type" value="Genomic_DNA"/>
</dbReference>
<keyword evidence="4" id="KW-1003">Cell membrane</keyword>
<dbReference type="GO" id="GO:0005886">
    <property type="term" value="C:plasma membrane"/>
    <property type="evidence" value="ECO:0007669"/>
    <property type="project" value="UniProtKB-SubCell"/>
</dbReference>
<dbReference type="CDD" id="cd03244">
    <property type="entry name" value="ABCC_MRP_domain2"/>
    <property type="match status" value="1"/>
</dbReference>
<evidence type="ECO:0000256" key="8">
    <source>
        <dbReference type="ARBA" id="ARBA00022989"/>
    </source>
</evidence>
<evidence type="ECO:0000313" key="14">
    <source>
        <dbReference type="EMBL" id="KAF4637607.1"/>
    </source>
</evidence>
<dbReference type="InterPro" id="IPR011527">
    <property type="entry name" value="ABC1_TM_dom"/>
</dbReference>
<feature type="transmembrane region" description="Helical" evidence="11">
    <location>
        <begin position="72"/>
        <end position="92"/>
    </location>
</feature>
<dbReference type="PROSITE" id="PS00211">
    <property type="entry name" value="ABC_TRANSPORTER_1"/>
    <property type="match status" value="2"/>
</dbReference>
<dbReference type="CDD" id="cd03250">
    <property type="entry name" value="ABCC_MRP_domain1"/>
    <property type="match status" value="1"/>
</dbReference>
<proteinExistence type="inferred from homology"/>
<dbReference type="Proteomes" id="UP000566819">
    <property type="component" value="Unassembled WGS sequence"/>
</dbReference>
<feature type="transmembrane region" description="Helical" evidence="11">
    <location>
        <begin position="491"/>
        <end position="516"/>
    </location>
</feature>
<dbReference type="SUPFAM" id="SSF90123">
    <property type="entry name" value="ABC transporter transmembrane region"/>
    <property type="match status" value="2"/>
</dbReference>
<comment type="subcellular location">
    <subcellularLocation>
        <location evidence="1">Cell membrane</location>
        <topology evidence="1">Multi-pass membrane protein</topology>
    </subcellularLocation>
</comment>
<evidence type="ECO:0000256" key="10">
    <source>
        <dbReference type="ARBA" id="ARBA00023180"/>
    </source>
</evidence>
<dbReference type="InterPro" id="IPR027417">
    <property type="entry name" value="P-loop_NTPase"/>
</dbReference>
<dbReference type="InterPro" id="IPR003593">
    <property type="entry name" value="AAA+_ATPase"/>
</dbReference>
<feature type="transmembrane region" description="Helical" evidence="11">
    <location>
        <begin position="901"/>
        <end position="926"/>
    </location>
</feature>
<keyword evidence="3" id="KW-0813">Transport</keyword>
<dbReference type="SUPFAM" id="SSF52540">
    <property type="entry name" value="P-loop containing nucleoside triphosphate hydrolases"/>
    <property type="match status" value="2"/>
</dbReference>
<name>A0A8H4RX35_9HELO</name>
<evidence type="ECO:0000256" key="1">
    <source>
        <dbReference type="ARBA" id="ARBA00004651"/>
    </source>
</evidence>
<gene>
    <name evidence="14" type="ORF">G7Y89_g485</name>
</gene>
<evidence type="ECO:0000256" key="3">
    <source>
        <dbReference type="ARBA" id="ARBA00022448"/>
    </source>
</evidence>
<accession>A0A8H4RX35</accession>
<dbReference type="FunFam" id="3.40.50.300:FF:000838">
    <property type="entry name" value="ABC multidrug transporter (Eurofung)"/>
    <property type="match status" value="1"/>
</dbReference>
<evidence type="ECO:0000256" key="2">
    <source>
        <dbReference type="ARBA" id="ARBA00009726"/>
    </source>
</evidence>
<keyword evidence="6" id="KW-0547">Nucleotide-binding</keyword>
<dbReference type="Gene3D" id="3.40.50.300">
    <property type="entry name" value="P-loop containing nucleotide triphosphate hydrolases"/>
    <property type="match status" value="2"/>
</dbReference>
<evidence type="ECO:0000313" key="15">
    <source>
        <dbReference type="Proteomes" id="UP000566819"/>
    </source>
</evidence>
<feature type="domain" description="ABC transporter" evidence="12">
    <location>
        <begin position="631"/>
        <end position="858"/>
    </location>
</feature>
<dbReference type="InterPro" id="IPR044746">
    <property type="entry name" value="ABCC_6TM_D1"/>
</dbReference>
<keyword evidence="8 11" id="KW-1133">Transmembrane helix</keyword>
<feature type="transmembrane region" description="Helical" evidence="11">
    <location>
        <begin position="452"/>
        <end position="470"/>
    </location>
</feature>
<evidence type="ECO:0000256" key="9">
    <source>
        <dbReference type="ARBA" id="ARBA00023136"/>
    </source>
</evidence>
<keyword evidence="10" id="KW-0325">Glycoprotein</keyword>
<feature type="transmembrane region" description="Helical" evidence="11">
    <location>
        <begin position="312"/>
        <end position="334"/>
    </location>
</feature>
<feature type="transmembrane region" description="Helical" evidence="11">
    <location>
        <begin position="134"/>
        <end position="154"/>
    </location>
</feature>
<organism evidence="14 15">
    <name type="scientific">Cudoniella acicularis</name>
    <dbReference type="NCBI Taxonomy" id="354080"/>
    <lineage>
        <taxon>Eukaryota</taxon>
        <taxon>Fungi</taxon>
        <taxon>Dikarya</taxon>
        <taxon>Ascomycota</taxon>
        <taxon>Pezizomycotina</taxon>
        <taxon>Leotiomycetes</taxon>
        <taxon>Helotiales</taxon>
        <taxon>Tricladiaceae</taxon>
        <taxon>Cudoniella</taxon>
    </lineage>
</organism>
<evidence type="ECO:0000259" key="12">
    <source>
        <dbReference type="PROSITE" id="PS50893"/>
    </source>
</evidence>
<feature type="transmembrane region" description="Helical" evidence="11">
    <location>
        <begin position="38"/>
        <end position="60"/>
    </location>
</feature>
<dbReference type="Pfam" id="PF00005">
    <property type="entry name" value="ABC_tran"/>
    <property type="match status" value="2"/>
</dbReference>
<dbReference type="OrthoDB" id="6500128at2759"/>
<dbReference type="GO" id="GO:0140359">
    <property type="term" value="F:ABC-type transporter activity"/>
    <property type="evidence" value="ECO:0007669"/>
    <property type="project" value="InterPro"/>
</dbReference>
<dbReference type="PROSITE" id="PS50929">
    <property type="entry name" value="ABC_TM1F"/>
    <property type="match status" value="2"/>
</dbReference>
<dbReference type="PANTHER" id="PTHR24223">
    <property type="entry name" value="ATP-BINDING CASSETTE SUB-FAMILY C"/>
    <property type="match status" value="1"/>
</dbReference>
<feature type="transmembrane region" description="Helical" evidence="11">
    <location>
        <begin position="104"/>
        <end position="122"/>
    </location>
</feature>
<keyword evidence="5 11" id="KW-0812">Transmembrane</keyword>
<protein>
    <submittedName>
        <fullName evidence="14">Uncharacterized protein</fullName>
    </submittedName>
</protein>
<dbReference type="Pfam" id="PF24357">
    <property type="entry name" value="TMD0_ABC"/>
    <property type="match status" value="1"/>
</dbReference>
<feature type="domain" description="ABC transporter" evidence="12">
    <location>
        <begin position="1219"/>
        <end position="1447"/>
    </location>
</feature>